<gene>
    <name evidence="1" type="ORF">GSH16_12130</name>
</gene>
<organism evidence="1 2">
    <name type="scientific">Oceanomicrobium pacificus</name>
    <dbReference type="NCBI Taxonomy" id="2692916"/>
    <lineage>
        <taxon>Bacteria</taxon>
        <taxon>Pseudomonadati</taxon>
        <taxon>Pseudomonadota</taxon>
        <taxon>Alphaproteobacteria</taxon>
        <taxon>Rhodobacterales</taxon>
        <taxon>Paracoccaceae</taxon>
        <taxon>Oceanomicrobium</taxon>
    </lineage>
</organism>
<comment type="caution">
    <text evidence="1">The sequence shown here is derived from an EMBL/GenBank/DDBJ whole genome shotgun (WGS) entry which is preliminary data.</text>
</comment>
<dbReference type="AlphaFoldDB" id="A0A6B0TQH1"/>
<sequence>MFHAPDPILPDLTCRTRPRKLLQAARAYLAIGRGTRLPGARASQDRLEWLEAEMDMLRRTGDPAYELQYHVSLLAALIARMRDARPG</sequence>
<evidence type="ECO:0000313" key="2">
    <source>
        <dbReference type="Proteomes" id="UP000436016"/>
    </source>
</evidence>
<name>A0A6B0TQH1_9RHOB</name>
<dbReference type="EMBL" id="WUWG01000005">
    <property type="protein sequence ID" value="MXU66196.1"/>
    <property type="molecule type" value="Genomic_DNA"/>
</dbReference>
<reference evidence="1 2" key="1">
    <citation type="submission" date="2019-12" db="EMBL/GenBank/DDBJ databases">
        <title>Strain KN286 was isolated from seawater, which was collected from Caroline Seamount in the tropical western Pacific.</title>
        <authorList>
            <person name="Wang Q."/>
        </authorList>
    </citation>
    <scope>NUCLEOTIDE SEQUENCE [LARGE SCALE GENOMIC DNA]</scope>
    <source>
        <strain evidence="1 2">KN286</strain>
    </source>
</reference>
<dbReference type="RefSeq" id="WP_160855473.1">
    <property type="nucleotide sequence ID" value="NZ_WUWG01000005.1"/>
</dbReference>
<dbReference type="Proteomes" id="UP000436016">
    <property type="component" value="Unassembled WGS sequence"/>
</dbReference>
<protein>
    <submittedName>
        <fullName evidence="1">Uncharacterized protein</fullName>
    </submittedName>
</protein>
<dbReference type="Pfam" id="PF20083">
    <property type="entry name" value="DUF6477"/>
    <property type="match status" value="1"/>
</dbReference>
<proteinExistence type="predicted"/>
<dbReference type="InterPro" id="IPR045516">
    <property type="entry name" value="DUF6477"/>
</dbReference>
<evidence type="ECO:0000313" key="1">
    <source>
        <dbReference type="EMBL" id="MXU66196.1"/>
    </source>
</evidence>
<accession>A0A6B0TQH1</accession>
<keyword evidence="2" id="KW-1185">Reference proteome</keyword>